<evidence type="ECO:0000259" key="4">
    <source>
        <dbReference type="SMART" id="SM00822"/>
    </source>
</evidence>
<dbReference type="InterPro" id="IPR002347">
    <property type="entry name" value="SDR_fam"/>
</dbReference>
<protein>
    <submittedName>
        <fullName evidence="5">SDR family NAD(P)-dependent oxidoreductase</fullName>
    </submittedName>
</protein>
<proteinExistence type="inferred from homology"/>
<dbReference type="InterPro" id="IPR036291">
    <property type="entry name" value="NAD(P)-bd_dom_sf"/>
</dbReference>
<keyword evidence="2" id="KW-0560">Oxidoreductase</keyword>
<dbReference type="InterPro" id="IPR020904">
    <property type="entry name" value="Sc_DH/Rdtase_CS"/>
</dbReference>
<dbReference type="PANTHER" id="PTHR44196:SF1">
    <property type="entry name" value="DEHYDROGENASE_REDUCTASE SDR FAMILY MEMBER 7B"/>
    <property type="match status" value="1"/>
</dbReference>
<dbReference type="SMART" id="SM00822">
    <property type="entry name" value="PKS_KR"/>
    <property type="match status" value="1"/>
</dbReference>
<comment type="similarity">
    <text evidence="1 3">Belongs to the short-chain dehydrogenases/reductases (SDR) family.</text>
</comment>
<dbReference type="Gene3D" id="3.40.50.720">
    <property type="entry name" value="NAD(P)-binding Rossmann-like Domain"/>
    <property type="match status" value="1"/>
</dbReference>
<evidence type="ECO:0000256" key="2">
    <source>
        <dbReference type="ARBA" id="ARBA00023002"/>
    </source>
</evidence>
<dbReference type="SUPFAM" id="SSF51735">
    <property type="entry name" value="NAD(P)-binding Rossmann-fold domains"/>
    <property type="match status" value="1"/>
</dbReference>
<reference evidence="5 6" key="1">
    <citation type="submission" date="2018-10" db="EMBL/GenBank/DDBJ databases">
        <title>Genome Sequence of Cohnella sp.</title>
        <authorList>
            <person name="Srinivasan S."/>
            <person name="Kim M.K."/>
        </authorList>
    </citation>
    <scope>NUCLEOTIDE SEQUENCE [LARGE SCALE GENOMIC DNA]</scope>
    <source>
        <strain evidence="5 6">18JY8-7</strain>
    </source>
</reference>
<evidence type="ECO:0000256" key="3">
    <source>
        <dbReference type="RuleBase" id="RU000363"/>
    </source>
</evidence>
<dbReference type="KEGG" id="coh:EAV92_01765"/>
<dbReference type="PANTHER" id="PTHR44196">
    <property type="entry name" value="DEHYDROGENASE/REDUCTASE SDR FAMILY MEMBER 7B"/>
    <property type="match status" value="1"/>
</dbReference>
<dbReference type="EMBL" id="CP033433">
    <property type="protein sequence ID" value="AYQ75431.1"/>
    <property type="molecule type" value="Genomic_DNA"/>
</dbReference>
<dbReference type="Pfam" id="PF00106">
    <property type="entry name" value="adh_short"/>
    <property type="match status" value="1"/>
</dbReference>
<dbReference type="Proteomes" id="UP000269097">
    <property type="component" value="Chromosome"/>
</dbReference>
<feature type="domain" description="Ketoreductase" evidence="4">
    <location>
        <begin position="6"/>
        <end position="187"/>
    </location>
</feature>
<dbReference type="GO" id="GO:0016491">
    <property type="term" value="F:oxidoreductase activity"/>
    <property type="evidence" value="ECO:0007669"/>
    <property type="project" value="UniProtKB-KW"/>
</dbReference>
<dbReference type="InterPro" id="IPR057326">
    <property type="entry name" value="KR_dom"/>
</dbReference>
<dbReference type="PROSITE" id="PS00061">
    <property type="entry name" value="ADH_SHORT"/>
    <property type="match status" value="1"/>
</dbReference>
<dbReference type="GO" id="GO:0008206">
    <property type="term" value="P:bile acid metabolic process"/>
    <property type="evidence" value="ECO:0007669"/>
    <property type="project" value="UniProtKB-ARBA"/>
</dbReference>
<dbReference type="PRINTS" id="PR00080">
    <property type="entry name" value="SDRFAMILY"/>
</dbReference>
<dbReference type="PRINTS" id="PR00081">
    <property type="entry name" value="GDHRDH"/>
</dbReference>
<dbReference type="RefSeq" id="WP_123043512.1">
    <property type="nucleotide sequence ID" value="NZ_CP033433.1"/>
</dbReference>
<keyword evidence="6" id="KW-1185">Reference proteome</keyword>
<evidence type="ECO:0000256" key="1">
    <source>
        <dbReference type="ARBA" id="ARBA00006484"/>
    </source>
</evidence>
<name>A0A3G3K5G9_9BACL</name>
<evidence type="ECO:0000313" key="6">
    <source>
        <dbReference type="Proteomes" id="UP000269097"/>
    </source>
</evidence>
<organism evidence="5 6">
    <name type="scientific">Cohnella candidum</name>
    <dbReference type="NCBI Taxonomy" id="2674991"/>
    <lineage>
        <taxon>Bacteria</taxon>
        <taxon>Bacillati</taxon>
        <taxon>Bacillota</taxon>
        <taxon>Bacilli</taxon>
        <taxon>Bacillales</taxon>
        <taxon>Paenibacillaceae</taxon>
        <taxon>Cohnella</taxon>
    </lineage>
</organism>
<gene>
    <name evidence="5" type="ORF">EAV92_01765</name>
</gene>
<accession>A0A3G3K5G9</accession>
<dbReference type="AlphaFoldDB" id="A0A3G3K5G9"/>
<evidence type="ECO:0000313" key="5">
    <source>
        <dbReference type="EMBL" id="AYQ75431.1"/>
    </source>
</evidence>
<dbReference type="FunFam" id="3.40.50.720:FF:000084">
    <property type="entry name" value="Short-chain dehydrogenase reductase"/>
    <property type="match status" value="1"/>
</dbReference>
<dbReference type="GO" id="GO:0016020">
    <property type="term" value="C:membrane"/>
    <property type="evidence" value="ECO:0007669"/>
    <property type="project" value="TreeGrafter"/>
</dbReference>
<sequence>MSLKDRVVLITGASSGIGALTAKLLADKGAIPVLTARSVGKMEELARGIRGTHAIYPMDVTDTAQVEETVARVHERFGRLDILLNNAGYGEFVPFGEAPIEHFRDMMDVNYLGTVRCTKAVLPYMQKAGQGHIVNVASLAGKIGTAKSTAYTATKHAVVGFTESLRLELSGTGILVSSVNPGPIDTPFFDRADPDGSYLRNVGWMVMPPEKVAKAIVKVMEHRLPEKDLPRIAAAGVRIRRLFPRWTDAIAAKLLNKK</sequence>